<evidence type="ECO:0000256" key="3">
    <source>
        <dbReference type="ARBA" id="ARBA00022729"/>
    </source>
</evidence>
<comment type="similarity">
    <text evidence="1">Belongs to the peptidase S1 family.</text>
</comment>
<keyword evidence="6" id="KW-0865">Zymogen</keyword>
<evidence type="ECO:0000256" key="1">
    <source>
        <dbReference type="ARBA" id="ARBA00007664"/>
    </source>
</evidence>
<evidence type="ECO:0000256" key="5">
    <source>
        <dbReference type="ARBA" id="ARBA00022825"/>
    </source>
</evidence>
<evidence type="ECO:0000313" key="10">
    <source>
        <dbReference type="EMBL" id="MFB9907008.1"/>
    </source>
</evidence>
<dbReference type="InterPro" id="IPR035070">
    <property type="entry name" value="Streptogrisin_prodomain"/>
</dbReference>
<dbReference type="PRINTS" id="PR00861">
    <property type="entry name" value="ALYTICPTASE"/>
</dbReference>
<keyword evidence="4" id="KW-0378">Hydrolase</keyword>
<evidence type="ECO:0000256" key="7">
    <source>
        <dbReference type="ARBA" id="ARBA00023157"/>
    </source>
</evidence>
<dbReference type="RefSeq" id="WP_377856364.1">
    <property type="nucleotide sequence ID" value="NZ_JBHLZU010000019.1"/>
</dbReference>
<reference evidence="10 11" key="1">
    <citation type="submission" date="2024-09" db="EMBL/GenBank/DDBJ databases">
        <authorList>
            <person name="Sun Q."/>
            <person name="Mori K."/>
        </authorList>
    </citation>
    <scope>NUCLEOTIDE SEQUENCE [LARGE SCALE GENOMIC DNA]</scope>
    <source>
        <strain evidence="10 11">TBRC 7907</strain>
    </source>
</reference>
<gene>
    <name evidence="10" type="ORF">ACFFQA_23990</name>
</gene>
<evidence type="ECO:0000313" key="11">
    <source>
        <dbReference type="Proteomes" id="UP001589693"/>
    </source>
</evidence>
<dbReference type="Gene3D" id="3.30.300.50">
    <property type="match status" value="2"/>
</dbReference>
<keyword evidence="7" id="KW-1015">Disulfide bond</keyword>
<comment type="caution">
    <text evidence="10">The sequence shown here is derived from an EMBL/GenBank/DDBJ whole genome shotgun (WGS) entry which is preliminary data.</text>
</comment>
<dbReference type="SUPFAM" id="SSF50494">
    <property type="entry name" value="Trypsin-like serine proteases"/>
    <property type="match status" value="1"/>
</dbReference>
<dbReference type="Proteomes" id="UP001589693">
    <property type="component" value="Unassembled WGS sequence"/>
</dbReference>
<dbReference type="InterPro" id="IPR004236">
    <property type="entry name" value="Pept_S1_alpha_lytic"/>
</dbReference>
<evidence type="ECO:0000259" key="9">
    <source>
        <dbReference type="Pfam" id="PF02983"/>
    </source>
</evidence>
<feature type="chain" id="PRO_5045179565" evidence="8">
    <location>
        <begin position="26"/>
        <end position="371"/>
    </location>
</feature>
<dbReference type="InterPro" id="IPR009003">
    <property type="entry name" value="Peptidase_S1_PA"/>
</dbReference>
<dbReference type="InterPro" id="IPR001316">
    <property type="entry name" value="Pept_S1A_streptogrisin"/>
</dbReference>
<dbReference type="Pfam" id="PF02983">
    <property type="entry name" value="Pro_Al_protease"/>
    <property type="match status" value="1"/>
</dbReference>
<proteinExistence type="inferred from homology"/>
<dbReference type="PIRSF" id="PIRSF001134">
    <property type="entry name" value="Streptogrisin"/>
    <property type="match status" value="1"/>
</dbReference>
<dbReference type="Gene3D" id="2.40.10.10">
    <property type="entry name" value="Trypsin-like serine proteases"/>
    <property type="match status" value="2"/>
</dbReference>
<feature type="domain" description="Peptidase S1A alpha-lytic prodomain" evidence="9">
    <location>
        <begin position="107"/>
        <end position="161"/>
    </location>
</feature>
<evidence type="ECO:0000256" key="2">
    <source>
        <dbReference type="ARBA" id="ARBA00022670"/>
    </source>
</evidence>
<sequence length="371" mass="38500">MYRTLTGAVLLAAGAASAITAPAAAENYSPELLHAVQRDLGLDAQQARARLSSDARATQIEQRARLSAGDSFGGAWIHAGKLVVAVTDSAKADEVRAEGAEVAVVKHSHAALRSAKSTLDGIKAPDSVTGWRVDDRDNSVVVEVLRGRQDEATARFLETARRVSPAIVVEEADEAPAPMHDVRGGDAFYTGSSPCSVGFAVNGGFVTAGHCGPKGEKVVGFNKVAMGSYVESSFPENDYAWVRTTSDWTTKPWVNRQDGTNIVVKGSEEAAVGAAVCRSGRTTGWHCGTVLAKDQTVNYGGSLGSVKGLTKSDACAESGDSGGSWVAGEGFTQAQGVLSGGGGTCQGGKATTFFQPLKEILSAYNLTLMTG</sequence>
<evidence type="ECO:0000256" key="4">
    <source>
        <dbReference type="ARBA" id="ARBA00022801"/>
    </source>
</evidence>
<keyword evidence="3 8" id="KW-0732">Signal</keyword>
<keyword evidence="2" id="KW-0645">Protease</keyword>
<accession>A0ABV6A1N0</accession>
<feature type="signal peptide" evidence="8">
    <location>
        <begin position="1"/>
        <end position="25"/>
    </location>
</feature>
<name>A0ABV6A1N0_9PSEU</name>
<keyword evidence="5" id="KW-0720">Serine protease</keyword>
<organism evidence="10 11">
    <name type="scientific">Allokutzneria oryzae</name>
    <dbReference type="NCBI Taxonomy" id="1378989"/>
    <lineage>
        <taxon>Bacteria</taxon>
        <taxon>Bacillati</taxon>
        <taxon>Actinomycetota</taxon>
        <taxon>Actinomycetes</taxon>
        <taxon>Pseudonocardiales</taxon>
        <taxon>Pseudonocardiaceae</taxon>
        <taxon>Allokutzneria</taxon>
    </lineage>
</organism>
<dbReference type="EMBL" id="JBHLZU010000019">
    <property type="protein sequence ID" value="MFB9907008.1"/>
    <property type="molecule type" value="Genomic_DNA"/>
</dbReference>
<keyword evidence="11" id="KW-1185">Reference proteome</keyword>
<evidence type="ECO:0000256" key="6">
    <source>
        <dbReference type="ARBA" id="ARBA00023145"/>
    </source>
</evidence>
<evidence type="ECO:0000256" key="8">
    <source>
        <dbReference type="SAM" id="SignalP"/>
    </source>
</evidence>
<dbReference type="InterPro" id="IPR043504">
    <property type="entry name" value="Peptidase_S1_PA_chymotrypsin"/>
</dbReference>
<dbReference type="CDD" id="cd21112">
    <property type="entry name" value="alphaLP-like"/>
    <property type="match status" value="1"/>
</dbReference>
<protein>
    <submittedName>
        <fullName evidence="10">S1 family peptidase</fullName>
    </submittedName>
</protein>